<sequence length="84" mass="9229">METQGELTKNCQKNVNDEMRSAACLKKDTQRGQNDGQDNLADVAAGTLRALRLDHRNIGRGSVPLTSMEKAPQVSERSVFVSKL</sequence>
<evidence type="ECO:0000313" key="1">
    <source>
        <dbReference type="EMBL" id="KAG5987145.1"/>
    </source>
</evidence>
<accession>A0A9P7N551</accession>
<name>A0A9P7N551_9HYPO</name>
<keyword evidence="2" id="KW-1185">Reference proteome</keyword>
<proteinExistence type="predicted"/>
<dbReference type="EMBL" id="SRPW01003394">
    <property type="protein sequence ID" value="KAG5987145.1"/>
    <property type="molecule type" value="Genomic_DNA"/>
</dbReference>
<dbReference type="OrthoDB" id="5393766at2759"/>
<comment type="caution">
    <text evidence="1">The sequence shown here is derived from an EMBL/GenBank/DDBJ whole genome shotgun (WGS) entry which is preliminary data.</text>
</comment>
<organism evidence="1 2">
    <name type="scientific">Claviceps pusilla</name>
    <dbReference type="NCBI Taxonomy" id="123648"/>
    <lineage>
        <taxon>Eukaryota</taxon>
        <taxon>Fungi</taxon>
        <taxon>Dikarya</taxon>
        <taxon>Ascomycota</taxon>
        <taxon>Pezizomycotina</taxon>
        <taxon>Sordariomycetes</taxon>
        <taxon>Hypocreomycetidae</taxon>
        <taxon>Hypocreales</taxon>
        <taxon>Clavicipitaceae</taxon>
        <taxon>Claviceps</taxon>
    </lineage>
</organism>
<reference evidence="1" key="1">
    <citation type="journal article" date="2020" name="bioRxiv">
        <title>Whole genome comparisons of ergot fungi reveals the divergence and evolution of species within the genus Claviceps are the result of varying mechanisms driving genome evolution and host range expansion.</title>
        <authorList>
            <person name="Wyka S.A."/>
            <person name="Mondo S.J."/>
            <person name="Liu M."/>
            <person name="Dettman J."/>
            <person name="Nalam V."/>
            <person name="Broders K.D."/>
        </authorList>
    </citation>
    <scope>NUCLEOTIDE SEQUENCE</scope>
    <source>
        <strain evidence="1">CCC 602</strain>
    </source>
</reference>
<dbReference type="AlphaFoldDB" id="A0A9P7N551"/>
<protein>
    <submittedName>
        <fullName evidence="1">Uncharacterized protein</fullName>
    </submittedName>
</protein>
<evidence type="ECO:0000313" key="2">
    <source>
        <dbReference type="Proteomes" id="UP000748025"/>
    </source>
</evidence>
<gene>
    <name evidence="1" type="ORF">E4U43_005209</name>
</gene>
<dbReference type="Proteomes" id="UP000748025">
    <property type="component" value="Unassembled WGS sequence"/>
</dbReference>